<feature type="compositionally biased region" description="Polar residues" evidence="1">
    <location>
        <begin position="666"/>
        <end position="676"/>
    </location>
</feature>
<feature type="region of interest" description="Disordered" evidence="1">
    <location>
        <begin position="233"/>
        <end position="328"/>
    </location>
</feature>
<dbReference type="PANTHER" id="PTHR32108:SF9">
    <property type="entry name" value="REVERSE TRANSCRIPTASE RNASE H-LIKE DOMAIN-CONTAINING PROTEIN"/>
    <property type="match status" value="1"/>
</dbReference>
<dbReference type="Proteomes" id="UP000233551">
    <property type="component" value="Unassembled WGS sequence"/>
</dbReference>
<dbReference type="EMBL" id="PGOL01000990">
    <property type="protein sequence ID" value="PKI62007.1"/>
    <property type="molecule type" value="Genomic_DNA"/>
</dbReference>
<dbReference type="GO" id="GO:0003676">
    <property type="term" value="F:nucleic acid binding"/>
    <property type="evidence" value="ECO:0007669"/>
    <property type="project" value="InterPro"/>
</dbReference>
<feature type="domain" description="G-patch" evidence="2">
    <location>
        <begin position="1102"/>
        <end position="1148"/>
    </location>
</feature>
<name>A0A2I0K0B8_PUNGR</name>
<evidence type="ECO:0000259" key="2">
    <source>
        <dbReference type="PROSITE" id="PS50174"/>
    </source>
</evidence>
<gene>
    <name evidence="3" type="ORF">CRG98_017593</name>
</gene>
<dbReference type="InterPro" id="IPR021109">
    <property type="entry name" value="Peptidase_aspartic_dom_sf"/>
</dbReference>
<dbReference type="STRING" id="22663.A0A2I0K0B8"/>
<feature type="region of interest" description="Disordered" evidence="1">
    <location>
        <begin position="642"/>
        <end position="688"/>
    </location>
</feature>
<organism evidence="3 4">
    <name type="scientific">Punica granatum</name>
    <name type="common">Pomegranate</name>
    <dbReference type="NCBI Taxonomy" id="22663"/>
    <lineage>
        <taxon>Eukaryota</taxon>
        <taxon>Viridiplantae</taxon>
        <taxon>Streptophyta</taxon>
        <taxon>Embryophyta</taxon>
        <taxon>Tracheophyta</taxon>
        <taxon>Spermatophyta</taxon>
        <taxon>Magnoliopsida</taxon>
        <taxon>eudicotyledons</taxon>
        <taxon>Gunneridae</taxon>
        <taxon>Pentapetalae</taxon>
        <taxon>rosids</taxon>
        <taxon>malvids</taxon>
        <taxon>Myrtales</taxon>
        <taxon>Lythraceae</taxon>
        <taxon>Punica</taxon>
    </lineage>
</organism>
<dbReference type="Pfam" id="PF01585">
    <property type="entry name" value="G-patch"/>
    <property type="match status" value="1"/>
</dbReference>
<keyword evidence="4" id="KW-1185">Reference proteome</keyword>
<dbReference type="SMART" id="SM00443">
    <property type="entry name" value="G_patch"/>
    <property type="match status" value="1"/>
</dbReference>
<comment type="caution">
    <text evidence="3">The sequence shown here is derived from an EMBL/GenBank/DDBJ whole genome shotgun (WGS) entry which is preliminary data.</text>
</comment>
<feature type="region of interest" description="Disordered" evidence="1">
    <location>
        <begin position="813"/>
        <end position="842"/>
    </location>
</feature>
<feature type="compositionally biased region" description="Pro residues" evidence="1">
    <location>
        <begin position="647"/>
        <end position="664"/>
    </location>
</feature>
<dbReference type="PANTHER" id="PTHR32108">
    <property type="entry name" value="DNA-DIRECTED RNA POLYMERASE SUBUNIT ALPHA"/>
    <property type="match status" value="1"/>
</dbReference>
<dbReference type="PROSITE" id="PS50174">
    <property type="entry name" value="G_PATCH"/>
    <property type="match status" value="1"/>
</dbReference>
<dbReference type="CDD" id="cd00303">
    <property type="entry name" value="retropepsin_like"/>
    <property type="match status" value="1"/>
</dbReference>
<evidence type="ECO:0000313" key="4">
    <source>
        <dbReference type="Proteomes" id="UP000233551"/>
    </source>
</evidence>
<feature type="compositionally biased region" description="Polar residues" evidence="1">
    <location>
        <begin position="301"/>
        <end position="310"/>
    </location>
</feature>
<protein>
    <recommendedName>
        <fullName evidence="2">G-patch domain-containing protein</fullName>
    </recommendedName>
</protein>
<evidence type="ECO:0000313" key="3">
    <source>
        <dbReference type="EMBL" id="PKI62007.1"/>
    </source>
</evidence>
<dbReference type="InterPro" id="IPR000467">
    <property type="entry name" value="G_patch_dom"/>
</dbReference>
<evidence type="ECO:0000256" key="1">
    <source>
        <dbReference type="SAM" id="MobiDB-lite"/>
    </source>
</evidence>
<feature type="region of interest" description="Disordered" evidence="1">
    <location>
        <begin position="358"/>
        <end position="413"/>
    </location>
</feature>
<dbReference type="InterPro" id="IPR056647">
    <property type="entry name" value="DUF7745"/>
</dbReference>
<sequence>MRIWRTLRPVDRAFIQDIIGDMVMLTETPVDWIFLRTATEFWDPEHAVFNFQGTELAPTIEEYTALIQRPTPTTQGIFRPNLFTTVQGQLSALLRIPAQDIHEELHQRRFWRELTPSRFLWVARWNPGSPMITGCPGIVGVPLLSHLGSTLIFLGRVIRQLGGLQDIPAEADRLPFRLQWADSTSTAPDRFLQIREIRRQRDASTIQRLYFPEHPTDEERAFSATSAYVARFYPQGSTPPQRSQAAPTPRATSTLAPEAEKDRVDISEEVNPPASALSQPLPTHAPPPPTPVGMLSAYSGAPSTHLQPPASSGVPLARASQTPSATDDQARITALEGTVNQMAANMAELLALLRGLNRASSSSTPPPGQGPTVDPAPGIPPAQVPENMDAPAPPTLHTSVAQPLTNPYLPPPAPTAVPLPPAAFLTSDQVLSAPPPVSMPAPAAAYTVPPPTVFSTSGAPAPIHFQTTEFPPYSSLQPHAGLSYPVPPPINTTFHEPGTPAHAAQFASPTHFFPEADAEQERRLKRMEETIRALQANDARPDARYEFKAYGGTTDPRHHLRHYWGKMLQYWEYEEFVIHSFQDSLSGSALDWFMSLKAEDIPTWEDLSRKFIDQYRYCTETPPTLLELSTKEMARGQRFEEYAAKWPQPPQPRPPVSRAPPPTQQNPTSQVPQVGPSQHRPRRQYTPLPAPLSHIYRQLLAGNQIQPIYPGPNFDPSVQDQSKRCEYHQGAPGHTLDNYEETQENPPPFVINYTPKELTVGFTGHGAPPAVVDVPAQELYSDSKVPWTYEGSIGSVEQQFGVMGITRSGRVYESPMAKDKGKAPTVEDGATPESSPFPSKKVTEEEAEALMKIVKASEYKVVEQMAKSPAHISLLALLLGSEPHREALLPILTAAQVPKETPLDRIEETIGSIFSNTISFSDDELPSEGWSHSRALHIVCKCNNYIIGRVMIDNGSALNVCPVTTLKQMNVDLNRVRPSKTAVRAFDGSRREVNGEIDLLIDVGPCSFSIAFQVLDIPNVFSLLLGRPWIYLAGAVPSSLHQRLKFIVEEKLITVKGEEDYAIYKETAVPYISIEDDENLPFHSFETISIIQDYGESGPSRADRMIGKVLLRNNYIPGTGLGARGQGINRPIEIKEYKYRRGLGFRPSWVHIRLAWENEELDNWTSVSRYSAVIVDV</sequence>
<dbReference type="Pfam" id="PF24924">
    <property type="entry name" value="DUF7745"/>
    <property type="match status" value="1"/>
</dbReference>
<accession>A0A2I0K0B8</accession>
<dbReference type="AlphaFoldDB" id="A0A2I0K0B8"/>
<feature type="compositionally biased region" description="Polar residues" evidence="1">
    <location>
        <begin position="235"/>
        <end position="255"/>
    </location>
</feature>
<dbReference type="Gene3D" id="2.40.70.10">
    <property type="entry name" value="Acid Proteases"/>
    <property type="match status" value="1"/>
</dbReference>
<reference evidence="3 4" key="1">
    <citation type="submission" date="2017-11" db="EMBL/GenBank/DDBJ databases">
        <title>De-novo sequencing of pomegranate (Punica granatum L.) genome.</title>
        <authorList>
            <person name="Akparov Z."/>
            <person name="Amiraslanov A."/>
            <person name="Hajiyeva S."/>
            <person name="Abbasov M."/>
            <person name="Kaur K."/>
            <person name="Hamwieh A."/>
            <person name="Solovyev V."/>
            <person name="Salamov A."/>
            <person name="Braich B."/>
            <person name="Kosarev P."/>
            <person name="Mahmoud A."/>
            <person name="Hajiyev E."/>
            <person name="Babayeva S."/>
            <person name="Izzatullayeva V."/>
            <person name="Mammadov A."/>
            <person name="Mammadov A."/>
            <person name="Sharifova S."/>
            <person name="Ojaghi J."/>
            <person name="Eynullazada K."/>
            <person name="Bayramov B."/>
            <person name="Abdulazimova A."/>
            <person name="Shahmuradov I."/>
        </authorList>
    </citation>
    <scope>NUCLEOTIDE SEQUENCE [LARGE SCALE GENOMIC DNA]</scope>
    <source>
        <strain evidence="4">cv. AG2017</strain>
        <tissue evidence="3">Leaf</tissue>
    </source>
</reference>
<proteinExistence type="predicted"/>